<dbReference type="EMBL" id="GBEZ01007307">
    <property type="protein sequence ID" value="JAC78145.1"/>
    <property type="molecule type" value="Transcribed_RNA"/>
</dbReference>
<dbReference type="FunFam" id="2.10.230.10:FF:000001">
    <property type="entry name" value="DnaJ subfamily A member 2"/>
    <property type="match status" value="1"/>
</dbReference>
<dbReference type="CDD" id="cd06257">
    <property type="entry name" value="DnaJ"/>
    <property type="match status" value="1"/>
</dbReference>
<feature type="domain" description="J" evidence="7">
    <location>
        <begin position="27"/>
        <end position="88"/>
    </location>
</feature>
<feature type="domain" description="CR-type" evidence="8">
    <location>
        <begin position="143"/>
        <end position="227"/>
    </location>
</feature>
<evidence type="ECO:0000256" key="5">
    <source>
        <dbReference type="PROSITE-ProRule" id="PRU00546"/>
    </source>
</evidence>
<dbReference type="Gene3D" id="2.10.230.10">
    <property type="entry name" value="Heat shock protein DnaJ, cysteine-rich domain"/>
    <property type="match status" value="1"/>
</dbReference>
<evidence type="ECO:0000256" key="6">
    <source>
        <dbReference type="SAM" id="MobiDB-lite"/>
    </source>
</evidence>
<organism evidence="9">
    <name type="scientific">Tetraselmis sp. GSL018</name>
    <dbReference type="NCBI Taxonomy" id="582737"/>
    <lineage>
        <taxon>Eukaryota</taxon>
        <taxon>Viridiplantae</taxon>
        <taxon>Chlorophyta</taxon>
        <taxon>core chlorophytes</taxon>
        <taxon>Chlorodendrophyceae</taxon>
        <taxon>Chlorodendrales</taxon>
        <taxon>Chlorodendraceae</taxon>
        <taxon>Tetraselmis</taxon>
    </lineage>
</organism>
<dbReference type="PANTHER" id="PTHR43888">
    <property type="entry name" value="DNAJ-LIKE-2, ISOFORM A-RELATED"/>
    <property type="match status" value="1"/>
</dbReference>
<sequence>MRFAGGFPGGMPGFGGGGPSGPVNNKEYYELLGVSQSASIEDLKKAYRKAAIKNHPDKGGDVEKFKKISQAYEVLSDPEKRQIYDKYGEEGLKEGMGGGGGGHDPFDIFEQFFGGGGRRSRGPRKTEDVAHALKLSLEELYCGTTKKMALGRNKLCDKCEGTGSKSGMSVTCSSCQGNGIKVTIRQLGPGMIQQMQSQCDVCQGTGESIADSDRCSKCHGAKVIREREVLEVHVQPGASEGEKVVFHGKADEKPGIEAGDLIFVVQQKEKHPVFQRKGHDLFCTKEIALRDALCGAAITVTHLDKRTLLVKTRPGQVIRPGEFHCIEDEGMPQRSNPSLRGNLYVEFKVAFPKDGSLPPAALEVLRRALPPSAEMDTDLEDAEEVSMHPVDIEAELRRRKQEAAQQQAYDSDDEPAGGQRVQCAQQ</sequence>
<dbReference type="InterPro" id="IPR036869">
    <property type="entry name" value="J_dom_sf"/>
</dbReference>
<proteinExistence type="inferred from homology"/>
<dbReference type="Gene3D" id="1.10.287.110">
    <property type="entry name" value="DnaJ domain"/>
    <property type="match status" value="1"/>
</dbReference>
<keyword evidence="3 5" id="KW-0863">Zinc-finger</keyword>
<feature type="zinc finger region" description="CR-type" evidence="5">
    <location>
        <begin position="143"/>
        <end position="227"/>
    </location>
</feature>
<evidence type="ECO:0000256" key="1">
    <source>
        <dbReference type="ARBA" id="ARBA00022723"/>
    </source>
</evidence>
<feature type="region of interest" description="Disordered" evidence="6">
    <location>
        <begin position="1"/>
        <end position="22"/>
    </location>
</feature>
<dbReference type="SUPFAM" id="SSF46565">
    <property type="entry name" value="Chaperone J-domain"/>
    <property type="match status" value="1"/>
</dbReference>
<dbReference type="GO" id="GO:0006457">
    <property type="term" value="P:protein folding"/>
    <property type="evidence" value="ECO:0007669"/>
    <property type="project" value="InterPro"/>
</dbReference>
<gene>
    <name evidence="9" type="primary">DNAJA2</name>
    <name evidence="9" type="ORF">TSPGSL018_15911</name>
</gene>
<dbReference type="InterPro" id="IPR008971">
    <property type="entry name" value="HSP40/DnaJ_pept-bd"/>
</dbReference>
<dbReference type="Pfam" id="PF00684">
    <property type="entry name" value="DnaJ_CXXCXGXG"/>
    <property type="match status" value="1"/>
</dbReference>
<dbReference type="FunFam" id="1.10.287.110:FF:000041">
    <property type="entry name" value="Chaperone protein DNAj, putative"/>
    <property type="match status" value="1"/>
</dbReference>
<dbReference type="InterPro" id="IPR002939">
    <property type="entry name" value="DnaJ_C"/>
</dbReference>
<dbReference type="SUPFAM" id="SSF49493">
    <property type="entry name" value="HSP40/DnaJ peptide-binding domain"/>
    <property type="match status" value="2"/>
</dbReference>
<reference evidence="9" key="1">
    <citation type="submission" date="2014-05" db="EMBL/GenBank/DDBJ databases">
        <title>The transcriptome of the halophilic microalga Tetraselmis sp. GSL018 isolated from the Great Salt Lake, Utah.</title>
        <authorList>
            <person name="Jinkerson R.E."/>
            <person name="D'Adamo S."/>
            <person name="Posewitz M.C."/>
        </authorList>
    </citation>
    <scope>NUCLEOTIDE SEQUENCE</scope>
    <source>
        <strain evidence="9">GSL018</strain>
    </source>
</reference>
<accession>A0A061S5K7</accession>
<evidence type="ECO:0000259" key="8">
    <source>
        <dbReference type="PROSITE" id="PS51188"/>
    </source>
</evidence>
<dbReference type="PROSITE" id="PS51188">
    <property type="entry name" value="ZF_CR"/>
    <property type="match status" value="1"/>
</dbReference>
<evidence type="ECO:0000256" key="4">
    <source>
        <dbReference type="ARBA" id="ARBA00022833"/>
    </source>
</evidence>
<evidence type="ECO:0000256" key="2">
    <source>
        <dbReference type="ARBA" id="ARBA00022737"/>
    </source>
</evidence>
<dbReference type="GO" id="GO:0030544">
    <property type="term" value="F:Hsp70 protein binding"/>
    <property type="evidence" value="ECO:0007669"/>
    <property type="project" value="InterPro"/>
</dbReference>
<dbReference type="GO" id="GO:0051082">
    <property type="term" value="F:unfolded protein binding"/>
    <property type="evidence" value="ECO:0007669"/>
    <property type="project" value="InterPro"/>
</dbReference>
<dbReference type="InterPro" id="IPR012724">
    <property type="entry name" value="DnaJ"/>
</dbReference>
<dbReference type="InterPro" id="IPR001305">
    <property type="entry name" value="HSP_DnaJ_Cys-rich_dom"/>
</dbReference>
<dbReference type="CDD" id="cd10747">
    <property type="entry name" value="DnaJ_C"/>
    <property type="match status" value="1"/>
</dbReference>
<dbReference type="Pfam" id="PF00226">
    <property type="entry name" value="DnaJ"/>
    <property type="match status" value="1"/>
</dbReference>
<keyword evidence="1 5" id="KW-0479">Metal-binding</keyword>
<dbReference type="PROSITE" id="PS50076">
    <property type="entry name" value="DNAJ_2"/>
    <property type="match status" value="1"/>
</dbReference>
<dbReference type="CDD" id="cd10719">
    <property type="entry name" value="DnaJ_zf"/>
    <property type="match status" value="1"/>
</dbReference>
<feature type="compositionally biased region" description="Gly residues" evidence="6">
    <location>
        <begin position="1"/>
        <end position="20"/>
    </location>
</feature>
<dbReference type="GO" id="GO:0009408">
    <property type="term" value="P:response to heat"/>
    <property type="evidence" value="ECO:0007669"/>
    <property type="project" value="InterPro"/>
</dbReference>
<protein>
    <submittedName>
        <fullName evidence="9">DnaJ homolog subfamily A member 2</fullName>
    </submittedName>
</protein>
<dbReference type="PRINTS" id="PR00625">
    <property type="entry name" value="JDOMAIN"/>
</dbReference>
<dbReference type="PROSITE" id="PS00636">
    <property type="entry name" value="DNAJ_1"/>
    <property type="match status" value="1"/>
</dbReference>
<dbReference type="Gene3D" id="2.60.260.20">
    <property type="entry name" value="Urease metallochaperone UreE, N-terminal domain"/>
    <property type="match status" value="2"/>
</dbReference>
<feature type="region of interest" description="Disordered" evidence="6">
    <location>
        <begin position="397"/>
        <end position="426"/>
    </location>
</feature>
<name>A0A061S5K7_9CHLO</name>
<keyword evidence="4 5" id="KW-0862">Zinc</keyword>
<dbReference type="GO" id="GO:0008270">
    <property type="term" value="F:zinc ion binding"/>
    <property type="evidence" value="ECO:0007669"/>
    <property type="project" value="UniProtKB-KW"/>
</dbReference>
<dbReference type="GO" id="GO:0005524">
    <property type="term" value="F:ATP binding"/>
    <property type="evidence" value="ECO:0007669"/>
    <property type="project" value="InterPro"/>
</dbReference>
<evidence type="ECO:0000313" key="9">
    <source>
        <dbReference type="EMBL" id="JAC78145.1"/>
    </source>
</evidence>
<dbReference type="Pfam" id="PF01556">
    <property type="entry name" value="DnaJ_C"/>
    <property type="match status" value="1"/>
</dbReference>
<evidence type="ECO:0000259" key="7">
    <source>
        <dbReference type="PROSITE" id="PS50076"/>
    </source>
</evidence>
<dbReference type="InterPro" id="IPR044713">
    <property type="entry name" value="DNJA1/2-like"/>
</dbReference>
<dbReference type="AlphaFoldDB" id="A0A061S5K7"/>
<dbReference type="InterPro" id="IPR036410">
    <property type="entry name" value="HSP_DnaJ_Cys-rich_dom_sf"/>
</dbReference>
<dbReference type="FunFam" id="2.60.260.20:FF:000003">
    <property type="entry name" value="DnaJ subfamily A member 2"/>
    <property type="match status" value="1"/>
</dbReference>
<dbReference type="InterPro" id="IPR001623">
    <property type="entry name" value="DnaJ_domain"/>
</dbReference>
<dbReference type="SMART" id="SM00271">
    <property type="entry name" value="DnaJ"/>
    <property type="match status" value="1"/>
</dbReference>
<dbReference type="HAMAP" id="MF_01152">
    <property type="entry name" value="DnaJ"/>
    <property type="match status" value="1"/>
</dbReference>
<keyword evidence="2" id="KW-0677">Repeat</keyword>
<dbReference type="SUPFAM" id="SSF57938">
    <property type="entry name" value="DnaJ/Hsp40 cysteine-rich domain"/>
    <property type="match status" value="1"/>
</dbReference>
<dbReference type="InterPro" id="IPR018253">
    <property type="entry name" value="DnaJ_domain_CS"/>
</dbReference>
<evidence type="ECO:0000256" key="3">
    <source>
        <dbReference type="ARBA" id="ARBA00022771"/>
    </source>
</evidence>